<dbReference type="GO" id="GO:0043139">
    <property type="term" value="F:5'-3' DNA helicase activity"/>
    <property type="evidence" value="ECO:0007669"/>
    <property type="project" value="TreeGrafter"/>
</dbReference>
<feature type="domain" description="DNA2/NAM7 helicase helicase" evidence="1">
    <location>
        <begin position="369"/>
        <end position="438"/>
    </location>
</feature>
<organism evidence="2 3">
    <name type="scientific">Multifurca ochricompacta</name>
    <dbReference type="NCBI Taxonomy" id="376703"/>
    <lineage>
        <taxon>Eukaryota</taxon>
        <taxon>Fungi</taxon>
        <taxon>Dikarya</taxon>
        <taxon>Basidiomycota</taxon>
        <taxon>Agaricomycotina</taxon>
        <taxon>Agaricomycetes</taxon>
        <taxon>Russulales</taxon>
        <taxon>Russulaceae</taxon>
        <taxon>Multifurca</taxon>
    </lineage>
</organism>
<dbReference type="Proteomes" id="UP001203297">
    <property type="component" value="Unassembled WGS sequence"/>
</dbReference>
<proteinExistence type="predicted"/>
<comment type="caution">
    <text evidence="2">The sequence shown here is derived from an EMBL/GenBank/DDBJ whole genome shotgun (WGS) entry which is preliminary data.</text>
</comment>
<protein>
    <recommendedName>
        <fullName evidence="1">DNA2/NAM7 helicase helicase domain-containing protein</fullName>
    </recommendedName>
</protein>
<dbReference type="Pfam" id="PF13086">
    <property type="entry name" value="AAA_11"/>
    <property type="match status" value="1"/>
</dbReference>
<dbReference type="SUPFAM" id="SSF52540">
    <property type="entry name" value="P-loop containing nucleoside triphosphate hydrolases"/>
    <property type="match status" value="1"/>
</dbReference>
<dbReference type="Gene3D" id="3.40.50.300">
    <property type="entry name" value="P-loop containing nucleotide triphosphate hydrolases"/>
    <property type="match status" value="1"/>
</dbReference>
<sequence>MSRQQSQSLSFDQTLIDEPIDPIEARIVHEKNLEISDLQWFLEPAGNSPRSVGISPAYSQSGSLPALACALGTRVLIINFHTSKAYYDGNSSGTQPRNVERRDMLEQELICNPDCTFYAFDLAPLALSLCLHLHLHIANAIDIQSALPVPSRSPVDSVRHVIADGPPIFDINITSVFENTLYESNKHKDLTPIVQRAWLCGYIGQYDLGNIKDIFYAAPKVDMSKFSEIKIAYDTLRLDNKKPLSVTHEIKTGWDPKTNHMIAQSQRYSNRLTSTASKVKVTLAHNVERNLEGKVITSITSIGRDAPTMAESERSLYILRVLQGSLPLFENHWMRAIWFPSQPVNWPESFSPPHDSTPIEIIEHPDPPLNTSQQSALTNMLSSSLDACITLVQGPPGTGKTTVIASYVMSAIQAGQRGIWLMAQSNVAVKNIAEKLAKLGFSVLNY</sequence>
<dbReference type="InterPro" id="IPR041677">
    <property type="entry name" value="DNA2/NAM7_AAA_11"/>
</dbReference>
<evidence type="ECO:0000313" key="2">
    <source>
        <dbReference type="EMBL" id="KAI0303789.1"/>
    </source>
</evidence>
<accession>A0AAD4M784</accession>
<keyword evidence="3" id="KW-1185">Reference proteome</keyword>
<dbReference type="PANTHER" id="PTHR43788">
    <property type="entry name" value="DNA2/NAM7 HELICASE FAMILY MEMBER"/>
    <property type="match status" value="1"/>
</dbReference>
<name>A0AAD4M784_9AGAM</name>
<reference evidence="2" key="1">
    <citation type="journal article" date="2022" name="New Phytol.">
        <title>Evolutionary transition to the ectomycorrhizal habit in the genomes of a hyperdiverse lineage of mushroom-forming fungi.</title>
        <authorList>
            <person name="Looney B."/>
            <person name="Miyauchi S."/>
            <person name="Morin E."/>
            <person name="Drula E."/>
            <person name="Courty P.E."/>
            <person name="Kohler A."/>
            <person name="Kuo A."/>
            <person name="LaButti K."/>
            <person name="Pangilinan J."/>
            <person name="Lipzen A."/>
            <person name="Riley R."/>
            <person name="Andreopoulos W."/>
            <person name="He G."/>
            <person name="Johnson J."/>
            <person name="Nolan M."/>
            <person name="Tritt A."/>
            <person name="Barry K.W."/>
            <person name="Grigoriev I.V."/>
            <person name="Nagy L.G."/>
            <person name="Hibbett D."/>
            <person name="Henrissat B."/>
            <person name="Matheny P.B."/>
            <person name="Labbe J."/>
            <person name="Martin F.M."/>
        </authorList>
    </citation>
    <scope>NUCLEOTIDE SEQUENCE</scope>
    <source>
        <strain evidence="2">BPL690</strain>
    </source>
</reference>
<dbReference type="AlphaFoldDB" id="A0AAD4M784"/>
<gene>
    <name evidence="2" type="ORF">B0F90DRAFT_1816054</name>
</gene>
<dbReference type="EMBL" id="WTXG01000008">
    <property type="protein sequence ID" value="KAI0303789.1"/>
    <property type="molecule type" value="Genomic_DNA"/>
</dbReference>
<dbReference type="InterPro" id="IPR027417">
    <property type="entry name" value="P-loop_NTPase"/>
</dbReference>
<dbReference type="InterPro" id="IPR050534">
    <property type="entry name" value="Coronavir_polyprotein_1ab"/>
</dbReference>
<evidence type="ECO:0000259" key="1">
    <source>
        <dbReference type="Pfam" id="PF13086"/>
    </source>
</evidence>
<dbReference type="PANTHER" id="PTHR43788:SF8">
    <property type="entry name" value="DNA-BINDING PROTEIN SMUBP-2"/>
    <property type="match status" value="1"/>
</dbReference>
<evidence type="ECO:0000313" key="3">
    <source>
        <dbReference type="Proteomes" id="UP001203297"/>
    </source>
</evidence>